<dbReference type="Gene3D" id="1.10.1200.10">
    <property type="entry name" value="ACP-like"/>
    <property type="match status" value="1"/>
</dbReference>
<evidence type="ECO:0000256" key="2">
    <source>
        <dbReference type="ARBA" id="ARBA00022553"/>
    </source>
</evidence>
<proteinExistence type="predicted"/>
<name>A0A919A8J6_9ACTN</name>
<dbReference type="Pfam" id="PF00550">
    <property type="entry name" value="PP-binding"/>
    <property type="match status" value="1"/>
</dbReference>
<evidence type="ECO:0000313" key="6">
    <source>
        <dbReference type="Proteomes" id="UP000630718"/>
    </source>
</evidence>
<dbReference type="PROSITE" id="PS50075">
    <property type="entry name" value="CARRIER"/>
    <property type="match status" value="1"/>
</dbReference>
<keyword evidence="6" id="KW-1185">Reference proteome</keyword>
<evidence type="ECO:0000256" key="3">
    <source>
        <dbReference type="SAM" id="MobiDB-lite"/>
    </source>
</evidence>
<dbReference type="AlphaFoldDB" id="A0A919A8J6"/>
<accession>A0A919A8J6</accession>
<reference evidence="5" key="2">
    <citation type="submission" date="2020-09" db="EMBL/GenBank/DDBJ databases">
        <authorList>
            <person name="Sun Q."/>
            <person name="Ohkuma M."/>
        </authorList>
    </citation>
    <scope>NUCLEOTIDE SEQUENCE</scope>
    <source>
        <strain evidence="5">JCM 4477</strain>
    </source>
</reference>
<organism evidence="5 6">
    <name type="scientific">Streptomyces fumanus</name>
    <dbReference type="NCBI Taxonomy" id="67302"/>
    <lineage>
        <taxon>Bacteria</taxon>
        <taxon>Bacillati</taxon>
        <taxon>Actinomycetota</taxon>
        <taxon>Actinomycetes</taxon>
        <taxon>Kitasatosporales</taxon>
        <taxon>Streptomycetaceae</taxon>
        <taxon>Streptomyces</taxon>
    </lineage>
</organism>
<dbReference type="InterPro" id="IPR006162">
    <property type="entry name" value="Ppantetheine_attach_site"/>
</dbReference>
<gene>
    <name evidence="5" type="ORF">GCM10018772_16240</name>
</gene>
<dbReference type="InterPro" id="IPR009081">
    <property type="entry name" value="PP-bd_ACP"/>
</dbReference>
<keyword evidence="1" id="KW-0596">Phosphopantetheine</keyword>
<dbReference type="PROSITE" id="PS00012">
    <property type="entry name" value="PHOSPHOPANTETHEINE"/>
    <property type="match status" value="1"/>
</dbReference>
<evidence type="ECO:0000256" key="1">
    <source>
        <dbReference type="ARBA" id="ARBA00022450"/>
    </source>
</evidence>
<feature type="domain" description="Carrier" evidence="4">
    <location>
        <begin position="1"/>
        <end position="50"/>
    </location>
</feature>
<dbReference type="SUPFAM" id="SSF47336">
    <property type="entry name" value="ACP-like"/>
    <property type="match status" value="1"/>
</dbReference>
<evidence type="ECO:0000259" key="4">
    <source>
        <dbReference type="PROSITE" id="PS50075"/>
    </source>
</evidence>
<dbReference type="InterPro" id="IPR036736">
    <property type="entry name" value="ACP-like_sf"/>
</dbReference>
<keyword evidence="2" id="KW-0597">Phosphoprotein</keyword>
<protein>
    <recommendedName>
        <fullName evidence="4">Carrier domain-containing protein</fullName>
    </recommendedName>
</protein>
<feature type="region of interest" description="Disordered" evidence="3">
    <location>
        <begin position="52"/>
        <end position="104"/>
    </location>
</feature>
<sequence length="104" mass="10971">MDGYGLDSLMATELLVTLQTRYEVEIPPMEPLRSANGTLTDIARLVHLRLGLAGGTTPPAPAPPTPRRDGTAEPGASRVPRQEGTGHGTTTAGRKPGVWTQEEG</sequence>
<dbReference type="Proteomes" id="UP000630718">
    <property type="component" value="Unassembled WGS sequence"/>
</dbReference>
<dbReference type="EMBL" id="BNBI01000003">
    <property type="protein sequence ID" value="GHE93221.1"/>
    <property type="molecule type" value="Genomic_DNA"/>
</dbReference>
<reference evidence="5" key="1">
    <citation type="journal article" date="2014" name="Int. J. Syst. Evol. Microbiol.">
        <title>Complete genome sequence of Corynebacterium casei LMG S-19264T (=DSM 44701T), isolated from a smear-ripened cheese.</title>
        <authorList>
            <consortium name="US DOE Joint Genome Institute (JGI-PGF)"/>
            <person name="Walter F."/>
            <person name="Albersmeier A."/>
            <person name="Kalinowski J."/>
            <person name="Ruckert C."/>
        </authorList>
    </citation>
    <scope>NUCLEOTIDE SEQUENCE</scope>
    <source>
        <strain evidence="5">JCM 4477</strain>
    </source>
</reference>
<comment type="caution">
    <text evidence="5">The sequence shown here is derived from an EMBL/GenBank/DDBJ whole genome shotgun (WGS) entry which is preliminary data.</text>
</comment>
<evidence type="ECO:0000313" key="5">
    <source>
        <dbReference type="EMBL" id="GHE93221.1"/>
    </source>
</evidence>